<reference evidence="1" key="1">
    <citation type="submission" date="2018-11" db="EMBL/GenBank/DDBJ databases">
        <authorList>
            <consortium name="Pathogen Informatics"/>
        </authorList>
    </citation>
    <scope>NUCLEOTIDE SEQUENCE</scope>
</reference>
<dbReference type="Proteomes" id="UP000784294">
    <property type="component" value="Unassembled WGS sequence"/>
</dbReference>
<evidence type="ECO:0000313" key="1">
    <source>
        <dbReference type="EMBL" id="VEL42603.1"/>
    </source>
</evidence>
<organism evidence="1 2">
    <name type="scientific">Protopolystoma xenopodis</name>
    <dbReference type="NCBI Taxonomy" id="117903"/>
    <lineage>
        <taxon>Eukaryota</taxon>
        <taxon>Metazoa</taxon>
        <taxon>Spiralia</taxon>
        <taxon>Lophotrochozoa</taxon>
        <taxon>Platyhelminthes</taxon>
        <taxon>Monogenea</taxon>
        <taxon>Polyopisthocotylea</taxon>
        <taxon>Polystomatidea</taxon>
        <taxon>Polystomatidae</taxon>
        <taxon>Protopolystoma</taxon>
    </lineage>
</organism>
<proteinExistence type="predicted"/>
<evidence type="ECO:0000313" key="2">
    <source>
        <dbReference type="Proteomes" id="UP000784294"/>
    </source>
</evidence>
<protein>
    <submittedName>
        <fullName evidence="1">Uncharacterized protein</fullName>
    </submittedName>
</protein>
<name>A0A448XQU9_9PLAT</name>
<dbReference type="AlphaFoldDB" id="A0A448XQU9"/>
<comment type="caution">
    <text evidence="1">The sequence shown here is derived from an EMBL/GenBank/DDBJ whole genome shotgun (WGS) entry which is preliminary data.</text>
</comment>
<gene>
    <name evidence="1" type="ORF">PXEA_LOCUS36043</name>
</gene>
<dbReference type="EMBL" id="CAAALY010275383">
    <property type="protein sequence ID" value="VEL42603.1"/>
    <property type="molecule type" value="Genomic_DNA"/>
</dbReference>
<sequence>MGILLPASQLQPLLRILHPLSPRHPHREPILPELSVSDLLFQHAIYTLDFCVTVDVPHQSLLQRQLPQAAQIMVHHWVVVYQKQEALLSLH</sequence>
<keyword evidence="2" id="KW-1185">Reference proteome</keyword>
<accession>A0A448XQU9</accession>